<dbReference type="PANTHER" id="PTHR36121">
    <property type="entry name" value="PROTEIN SXY"/>
    <property type="match status" value="1"/>
</dbReference>
<dbReference type="InterPro" id="IPR007076">
    <property type="entry name" value="TfoX_N"/>
</dbReference>
<dbReference type="SUPFAM" id="SSF159894">
    <property type="entry name" value="YgaC/TfoX-N like"/>
    <property type="match status" value="1"/>
</dbReference>
<dbReference type="EMBL" id="JBHOMY010000118">
    <property type="protein sequence ID" value="MFC1459574.1"/>
    <property type="molecule type" value="Genomic_DNA"/>
</dbReference>
<reference evidence="3 4" key="1">
    <citation type="submission" date="2024-09" db="EMBL/GenBank/DDBJ databases">
        <title>Nodulacao em especies de Leguminosae Basais da Amazonia e Caracterizacao dos Rizobios e Bacterias Associadas aos Nodulos.</title>
        <authorList>
            <person name="Jambeiro I.C.A."/>
            <person name="Lopes I.S."/>
            <person name="Aguiar E.R.G.R."/>
            <person name="Santos A.F.J."/>
            <person name="Dos Santos J.M.F."/>
            <person name="Gross E."/>
        </authorList>
    </citation>
    <scope>NUCLEOTIDE SEQUENCE [LARGE SCALE GENOMIC DNA]</scope>
    <source>
        <strain evidence="3 4">BRUESC1165</strain>
    </source>
</reference>
<organism evidence="3 4">
    <name type="scientific">Microvirga arabica</name>
    <dbReference type="NCBI Taxonomy" id="1128671"/>
    <lineage>
        <taxon>Bacteria</taxon>
        <taxon>Pseudomonadati</taxon>
        <taxon>Pseudomonadota</taxon>
        <taxon>Alphaproteobacteria</taxon>
        <taxon>Hyphomicrobiales</taxon>
        <taxon>Methylobacteriaceae</taxon>
        <taxon>Microvirga</taxon>
    </lineage>
</organism>
<dbReference type="RefSeq" id="WP_203273422.1">
    <property type="nucleotide sequence ID" value="NZ_JAFBID010000042.1"/>
</dbReference>
<gene>
    <name evidence="3" type="ORF">ACETIH_23315</name>
</gene>
<feature type="region of interest" description="Disordered" evidence="1">
    <location>
        <begin position="103"/>
        <end position="131"/>
    </location>
</feature>
<evidence type="ECO:0000256" key="1">
    <source>
        <dbReference type="SAM" id="MobiDB-lite"/>
    </source>
</evidence>
<proteinExistence type="predicted"/>
<dbReference type="Gene3D" id="3.30.1460.30">
    <property type="entry name" value="YgaC/TfoX-N like chaperone"/>
    <property type="match status" value="1"/>
</dbReference>
<accession>A0ABV6YE84</accession>
<dbReference type="Pfam" id="PF04993">
    <property type="entry name" value="TfoX_N"/>
    <property type="match status" value="1"/>
</dbReference>
<evidence type="ECO:0000313" key="4">
    <source>
        <dbReference type="Proteomes" id="UP001593940"/>
    </source>
</evidence>
<dbReference type="PANTHER" id="PTHR36121:SF1">
    <property type="entry name" value="PROTEIN SXY"/>
    <property type="match status" value="1"/>
</dbReference>
<keyword evidence="4" id="KW-1185">Reference proteome</keyword>
<dbReference type="InterPro" id="IPR047525">
    <property type="entry name" value="TfoX-like"/>
</dbReference>
<feature type="domain" description="TfoX N-terminal" evidence="2">
    <location>
        <begin position="9"/>
        <end position="101"/>
    </location>
</feature>
<sequence length="131" mass="14472">MDAEAIRDVFRSFGPVHIRRMFGGKGIYQGELMFALEAGGELYLKVDEESVRAFQELGSRPFTVEMKNGQATLTSYWLMPESALDDPDEARDFAAMALGAARRAKVRKGNKAPSTKKAPGRSRKKTSEPAT</sequence>
<evidence type="ECO:0000313" key="3">
    <source>
        <dbReference type="EMBL" id="MFC1459574.1"/>
    </source>
</evidence>
<protein>
    <submittedName>
        <fullName evidence="3">TfoX/Sxy family protein</fullName>
    </submittedName>
</protein>
<dbReference type="Proteomes" id="UP001593940">
    <property type="component" value="Unassembled WGS sequence"/>
</dbReference>
<evidence type="ECO:0000259" key="2">
    <source>
        <dbReference type="Pfam" id="PF04993"/>
    </source>
</evidence>
<name>A0ABV6YE84_9HYPH</name>
<comment type="caution">
    <text evidence="3">The sequence shown here is derived from an EMBL/GenBank/DDBJ whole genome shotgun (WGS) entry which is preliminary data.</text>
</comment>